<evidence type="ECO:0000259" key="1">
    <source>
        <dbReference type="PROSITE" id="PS50405"/>
    </source>
</evidence>
<dbReference type="InterPro" id="IPR036282">
    <property type="entry name" value="Glutathione-S-Trfase_C_sf"/>
</dbReference>
<comment type="caution">
    <text evidence="2">The sequence shown here is derived from an EMBL/GenBank/DDBJ whole genome shotgun (WGS) entry which is preliminary data.</text>
</comment>
<reference evidence="3" key="1">
    <citation type="journal article" date="2019" name="Int. J. Syst. Evol. Microbiol.">
        <title>The Global Catalogue of Microorganisms (GCM) 10K type strain sequencing project: providing services to taxonomists for standard genome sequencing and annotation.</title>
        <authorList>
            <consortium name="The Broad Institute Genomics Platform"/>
            <consortium name="The Broad Institute Genome Sequencing Center for Infectious Disease"/>
            <person name="Wu L."/>
            <person name="Ma J."/>
        </authorList>
    </citation>
    <scope>NUCLEOTIDE SEQUENCE [LARGE SCALE GENOMIC DNA]</scope>
    <source>
        <strain evidence="3">NBRC 111756</strain>
    </source>
</reference>
<dbReference type="InterPro" id="IPR004046">
    <property type="entry name" value="GST_C"/>
</dbReference>
<dbReference type="RefSeq" id="WP_379910248.1">
    <property type="nucleotide sequence ID" value="NZ_JBHSWE010000001.1"/>
</dbReference>
<accession>A0ABW2A2Q1</accession>
<dbReference type="EMBL" id="JBHSWE010000001">
    <property type="protein sequence ID" value="MFC6671756.1"/>
    <property type="molecule type" value="Genomic_DNA"/>
</dbReference>
<dbReference type="Gene3D" id="1.20.1050.10">
    <property type="match status" value="1"/>
</dbReference>
<proteinExistence type="predicted"/>
<dbReference type="SUPFAM" id="SSF47616">
    <property type="entry name" value="GST C-terminal domain-like"/>
    <property type="match status" value="1"/>
</dbReference>
<evidence type="ECO:0000313" key="2">
    <source>
        <dbReference type="EMBL" id="MFC6671756.1"/>
    </source>
</evidence>
<evidence type="ECO:0000313" key="3">
    <source>
        <dbReference type="Proteomes" id="UP001596422"/>
    </source>
</evidence>
<dbReference type="InterPro" id="IPR010987">
    <property type="entry name" value="Glutathione-S-Trfase_C-like"/>
</dbReference>
<gene>
    <name evidence="2" type="ORF">ACFQDL_18055</name>
</gene>
<sequence length="71" mass="8112">MAGNDLSYADLVLFYCMRLVLLVARTVYQWNPLDEEPELAAWMARVEARDHSQSVLADQKQSLDALRAQQS</sequence>
<dbReference type="PROSITE" id="PS50405">
    <property type="entry name" value="GST_CTER"/>
    <property type="match status" value="1"/>
</dbReference>
<dbReference type="Pfam" id="PF14497">
    <property type="entry name" value="GST_C_3"/>
    <property type="match status" value="1"/>
</dbReference>
<feature type="domain" description="GST C-terminal" evidence="1">
    <location>
        <begin position="1"/>
        <end position="66"/>
    </location>
</feature>
<name>A0ABW2A2Q1_9GAMM</name>
<dbReference type="Proteomes" id="UP001596422">
    <property type="component" value="Unassembled WGS sequence"/>
</dbReference>
<protein>
    <submittedName>
        <fullName evidence="2">Glutathione S-transferase family protein</fullName>
    </submittedName>
</protein>
<keyword evidence="3" id="KW-1185">Reference proteome</keyword>
<organism evidence="2 3">
    <name type="scientific">Marinobacterium aestuariivivens</name>
    <dbReference type="NCBI Taxonomy" id="1698799"/>
    <lineage>
        <taxon>Bacteria</taxon>
        <taxon>Pseudomonadati</taxon>
        <taxon>Pseudomonadota</taxon>
        <taxon>Gammaproteobacteria</taxon>
        <taxon>Oceanospirillales</taxon>
        <taxon>Oceanospirillaceae</taxon>
        <taxon>Marinobacterium</taxon>
    </lineage>
</organism>